<dbReference type="PANTHER" id="PTHR46268:SF6">
    <property type="entry name" value="UNIVERSAL STRESS PROTEIN UP12"/>
    <property type="match status" value="1"/>
</dbReference>
<proteinExistence type="inferred from homology"/>
<sequence length="273" mass="29100">MTPSIIILTDFFAVSNRALSYAAGLAVPLKASLLLLHARHDELLAPAAFASRHTTDGELKTAYALEKLAAAQPVDTDVDISSFSLAEALQEVVGQRPPLLVVLGRAGAEPTPEDLVTATAMDLLRHTPYPLLVIPPAGWDAFPPRRLLLAVDGEPFSLVEYRDVLNQLLHATHGTLSLVQVTDNGATPPSAAAVLDTVRTNDLVSELAENSLRQVYQNTIVGGILQEAAGQQADMLVVIARRHSLLGGLFHRSVTAQLLRESAIPVLVLPAAD</sequence>
<protein>
    <submittedName>
        <fullName evidence="3">Nucleotide-binding universal stress UspA family protein</fullName>
    </submittedName>
</protein>
<dbReference type="Pfam" id="PF00582">
    <property type="entry name" value="Usp"/>
    <property type="match status" value="2"/>
</dbReference>
<feature type="domain" description="UspA" evidence="2">
    <location>
        <begin position="4"/>
        <end position="135"/>
    </location>
</feature>
<dbReference type="EMBL" id="JAAVTK010000002">
    <property type="protein sequence ID" value="NKI88417.1"/>
    <property type="molecule type" value="Genomic_DNA"/>
</dbReference>
<feature type="domain" description="UspA" evidence="2">
    <location>
        <begin position="145"/>
        <end position="270"/>
    </location>
</feature>
<dbReference type="Proteomes" id="UP000717634">
    <property type="component" value="Unassembled WGS sequence"/>
</dbReference>
<dbReference type="PANTHER" id="PTHR46268">
    <property type="entry name" value="STRESS RESPONSE PROTEIN NHAX"/>
    <property type="match status" value="1"/>
</dbReference>
<dbReference type="RefSeq" id="WP_168672049.1">
    <property type="nucleotide sequence ID" value="NZ_JAAVTK010000002.1"/>
</dbReference>
<organism evidence="3 4">
    <name type="scientific">Hymenobacter artigasi</name>
    <dbReference type="NCBI Taxonomy" id="2719616"/>
    <lineage>
        <taxon>Bacteria</taxon>
        <taxon>Pseudomonadati</taxon>
        <taxon>Bacteroidota</taxon>
        <taxon>Cytophagia</taxon>
        <taxon>Cytophagales</taxon>
        <taxon>Hymenobacteraceae</taxon>
        <taxon>Hymenobacter</taxon>
    </lineage>
</organism>
<keyword evidence="4" id="KW-1185">Reference proteome</keyword>
<evidence type="ECO:0000256" key="1">
    <source>
        <dbReference type="ARBA" id="ARBA00008791"/>
    </source>
</evidence>
<dbReference type="InterPro" id="IPR006016">
    <property type="entry name" value="UspA"/>
</dbReference>
<gene>
    <name evidence="3" type="ORF">HBN54_001004</name>
</gene>
<evidence type="ECO:0000313" key="4">
    <source>
        <dbReference type="Proteomes" id="UP000717634"/>
    </source>
</evidence>
<evidence type="ECO:0000313" key="3">
    <source>
        <dbReference type="EMBL" id="NKI88417.1"/>
    </source>
</evidence>
<reference evidence="3 4" key="1">
    <citation type="submission" date="2020-03" db="EMBL/GenBank/DDBJ databases">
        <title>Genomic Encyclopedia of Type Strains, Phase IV (KMG-V): Genome sequencing to study the core and pangenomes of soil and plant-associated prokaryotes.</title>
        <authorList>
            <person name="Whitman W."/>
        </authorList>
    </citation>
    <scope>NUCLEOTIDE SEQUENCE [LARGE SCALE GENOMIC DNA]</scope>
    <source>
        <strain evidence="3 4">1B</strain>
    </source>
</reference>
<evidence type="ECO:0000259" key="2">
    <source>
        <dbReference type="Pfam" id="PF00582"/>
    </source>
</evidence>
<dbReference type="CDD" id="cd00293">
    <property type="entry name" value="USP-like"/>
    <property type="match status" value="2"/>
</dbReference>
<name>A0ABX1HH74_9BACT</name>
<comment type="similarity">
    <text evidence="1">Belongs to the universal stress protein A family.</text>
</comment>
<dbReference type="SUPFAM" id="SSF52402">
    <property type="entry name" value="Adenine nucleotide alpha hydrolases-like"/>
    <property type="match status" value="2"/>
</dbReference>
<comment type="caution">
    <text evidence="3">The sequence shown here is derived from an EMBL/GenBank/DDBJ whole genome shotgun (WGS) entry which is preliminary data.</text>
</comment>
<accession>A0ABX1HH74</accession>
<dbReference type="Gene3D" id="3.40.50.12370">
    <property type="match status" value="1"/>
</dbReference>